<comment type="caution">
    <text evidence="1">The sequence shown here is derived from an EMBL/GenBank/DDBJ whole genome shotgun (WGS) entry which is preliminary data.</text>
</comment>
<protein>
    <submittedName>
        <fullName evidence="1">Uncharacterized protein</fullName>
    </submittedName>
</protein>
<organism evidence="1 2">
    <name type="scientific">Pyrus ussuriensis x Pyrus communis</name>
    <dbReference type="NCBI Taxonomy" id="2448454"/>
    <lineage>
        <taxon>Eukaryota</taxon>
        <taxon>Viridiplantae</taxon>
        <taxon>Streptophyta</taxon>
        <taxon>Embryophyta</taxon>
        <taxon>Tracheophyta</taxon>
        <taxon>Spermatophyta</taxon>
        <taxon>Magnoliopsida</taxon>
        <taxon>eudicotyledons</taxon>
        <taxon>Gunneridae</taxon>
        <taxon>Pentapetalae</taxon>
        <taxon>rosids</taxon>
        <taxon>fabids</taxon>
        <taxon>Rosales</taxon>
        <taxon>Rosaceae</taxon>
        <taxon>Amygdaloideae</taxon>
        <taxon>Maleae</taxon>
        <taxon>Pyrus</taxon>
    </lineage>
</organism>
<gene>
    <name evidence="1" type="ORF">D8674_017527</name>
</gene>
<dbReference type="EMBL" id="SMOL01000160">
    <property type="protein sequence ID" value="KAB2625867.1"/>
    <property type="molecule type" value="Genomic_DNA"/>
</dbReference>
<reference evidence="1 2" key="3">
    <citation type="submission" date="2019-11" db="EMBL/GenBank/DDBJ databases">
        <title>A de novo genome assembly of a pear dwarfing rootstock.</title>
        <authorList>
            <person name="Wang F."/>
            <person name="Wang J."/>
            <person name="Li S."/>
            <person name="Zhang Y."/>
            <person name="Fang M."/>
            <person name="Ma L."/>
            <person name="Zhao Y."/>
            <person name="Jiang S."/>
        </authorList>
    </citation>
    <scope>NUCLEOTIDE SEQUENCE [LARGE SCALE GENOMIC DNA]</scope>
    <source>
        <strain evidence="1">S2</strain>
        <tissue evidence="1">Leaf</tissue>
    </source>
</reference>
<evidence type="ECO:0000313" key="2">
    <source>
        <dbReference type="Proteomes" id="UP000327157"/>
    </source>
</evidence>
<reference evidence="2" key="2">
    <citation type="submission" date="2019-10" db="EMBL/GenBank/DDBJ databases">
        <title>A de novo genome assembly of a pear dwarfing rootstock.</title>
        <authorList>
            <person name="Wang F."/>
            <person name="Wang J."/>
            <person name="Li S."/>
            <person name="Zhang Y."/>
            <person name="Fang M."/>
            <person name="Ma L."/>
            <person name="Zhao Y."/>
            <person name="Jiang S."/>
        </authorList>
    </citation>
    <scope>NUCLEOTIDE SEQUENCE [LARGE SCALE GENOMIC DNA]</scope>
</reference>
<accession>A0A5N5HG43</accession>
<dbReference type="OrthoDB" id="1749434at2759"/>
<sequence>MKPARPGKILLKRSQLLLLTRALRKHHPLSLKKMLLPYWKRSSTRARRVGGPHVGDCKLRLKEFLKSLTDRAYTCAQFSRILEAVGETSKLVKHSTKRSWKTDKKETHRALAVDDRSDYNLWKKKERKRDRETYPPLARNDKEFQAILGAMFVGGAIKLPKPYKVPFREYMKDPRYYRYHQCMGHPSTACQTLRRILYAKIYE</sequence>
<evidence type="ECO:0000313" key="1">
    <source>
        <dbReference type="EMBL" id="KAB2625867.1"/>
    </source>
</evidence>
<reference evidence="1 2" key="1">
    <citation type="submission" date="2019-09" db="EMBL/GenBank/DDBJ databases">
        <authorList>
            <person name="Ou C."/>
        </authorList>
    </citation>
    <scope>NUCLEOTIDE SEQUENCE [LARGE SCALE GENOMIC DNA]</scope>
    <source>
        <strain evidence="1">S2</strain>
        <tissue evidence="1">Leaf</tissue>
    </source>
</reference>
<dbReference type="Proteomes" id="UP000327157">
    <property type="component" value="Chromosome 16"/>
</dbReference>
<proteinExistence type="predicted"/>
<dbReference type="AlphaFoldDB" id="A0A5N5HG43"/>
<keyword evidence="2" id="KW-1185">Reference proteome</keyword>
<name>A0A5N5HG43_9ROSA</name>